<dbReference type="AlphaFoldDB" id="A0A0J1BFD0"/>
<dbReference type="PATRIC" id="fig|595434.4.peg.2532"/>
<evidence type="ECO:0000313" key="2">
    <source>
        <dbReference type="Proteomes" id="UP000036367"/>
    </source>
</evidence>
<dbReference type="Proteomes" id="UP000036367">
    <property type="component" value="Unassembled WGS sequence"/>
</dbReference>
<sequence>MLIVKGLRCELASIAGSPVAYLPASLPFIVAHSVFAKRHLFGFP</sequence>
<organism evidence="1 2">
    <name type="scientific">Rhodopirellula islandica</name>
    <dbReference type="NCBI Taxonomy" id="595434"/>
    <lineage>
        <taxon>Bacteria</taxon>
        <taxon>Pseudomonadati</taxon>
        <taxon>Planctomycetota</taxon>
        <taxon>Planctomycetia</taxon>
        <taxon>Pirellulales</taxon>
        <taxon>Pirellulaceae</taxon>
        <taxon>Rhodopirellula</taxon>
    </lineage>
</organism>
<protein>
    <submittedName>
        <fullName evidence="1">Uncharacterized protein</fullName>
    </submittedName>
</protein>
<name>A0A0J1BFD0_RHOIS</name>
<evidence type="ECO:0000313" key="1">
    <source>
        <dbReference type="EMBL" id="KLU05298.1"/>
    </source>
</evidence>
<proteinExistence type="predicted"/>
<dbReference type="EMBL" id="LECT01000020">
    <property type="protein sequence ID" value="KLU05298.1"/>
    <property type="molecule type" value="Genomic_DNA"/>
</dbReference>
<comment type="caution">
    <text evidence="1">The sequence shown here is derived from an EMBL/GenBank/DDBJ whole genome shotgun (WGS) entry which is preliminary data.</text>
</comment>
<dbReference type="STRING" id="595434.RISK_002661"/>
<reference evidence="1" key="1">
    <citation type="submission" date="2015-05" db="EMBL/GenBank/DDBJ databases">
        <title>Permanent draft genome of Rhodopirellula islandicus K833.</title>
        <authorList>
            <person name="Kizina J."/>
            <person name="Richter M."/>
            <person name="Glockner F.O."/>
            <person name="Harder J."/>
        </authorList>
    </citation>
    <scope>NUCLEOTIDE SEQUENCE [LARGE SCALE GENOMIC DNA]</scope>
    <source>
        <strain evidence="1">K833</strain>
    </source>
</reference>
<accession>A0A0J1BFD0</accession>
<gene>
    <name evidence="1" type="ORF">RISK_002661</name>
</gene>
<keyword evidence="2" id="KW-1185">Reference proteome</keyword>